<accession>A0AAD5PBA1</accession>
<proteinExistence type="predicted"/>
<dbReference type="EMBL" id="JAIXMP010000024">
    <property type="protein sequence ID" value="KAI9254527.1"/>
    <property type="molecule type" value="Genomic_DNA"/>
</dbReference>
<sequence length="443" mass="50575">MEVDPQTVEISGVIFPLDLDQRLISSIKDVEEKQSGDNDNDSDKDEEKDESEQESYADIYIDEKSFMQDLKHLECLANQDPDDPFGGEKQDIRAVTASLPFALRQDLDLEHITAALDEEKKQMKRNMIKLTKSAIDSFPAHNIPEFTQRQTFADSLQTLTNSASNIWSFSNLKRCIRKTTRDNHATIITKLVNKMQTSSSSNDNNDPTMTTSPQQQSSQLQEDIDGSMLVPLEEFDSGEYDGDDDKPSYEQYIPAKVNRPLESVITMISLSPKIKNTVTMDDVKKAVYASTTVSDGACQLAASIINLYRRYLPKRQGNARDPDASVFSLAPFFLLSKRILESVGLEKQIQSVAPSSRDKTSLHLSAQALYHIFRDTYEMDDSDESVIKDKMLAGRDQQAVLSNFFNMNRIYRILREHHLYAELSMEYVNRYQIRWLNYRIVKI</sequence>
<reference evidence="2" key="2">
    <citation type="submission" date="2023-02" db="EMBL/GenBank/DDBJ databases">
        <authorList>
            <consortium name="DOE Joint Genome Institute"/>
            <person name="Mondo S.J."/>
            <person name="Chang Y."/>
            <person name="Wang Y."/>
            <person name="Ahrendt S."/>
            <person name="Andreopoulos W."/>
            <person name="Barry K."/>
            <person name="Beard J."/>
            <person name="Benny G.L."/>
            <person name="Blankenship S."/>
            <person name="Bonito G."/>
            <person name="Cuomo C."/>
            <person name="Desiro A."/>
            <person name="Gervers K.A."/>
            <person name="Hundley H."/>
            <person name="Kuo A."/>
            <person name="LaButti K."/>
            <person name="Lang B.F."/>
            <person name="Lipzen A."/>
            <person name="O'Donnell K."/>
            <person name="Pangilinan J."/>
            <person name="Reynolds N."/>
            <person name="Sandor L."/>
            <person name="Smith M.W."/>
            <person name="Tsang A."/>
            <person name="Grigoriev I.V."/>
            <person name="Stajich J.E."/>
            <person name="Spatafora J.W."/>
        </authorList>
    </citation>
    <scope>NUCLEOTIDE SEQUENCE</scope>
    <source>
        <strain evidence="2">RSA 2281</strain>
    </source>
</reference>
<dbReference type="Proteomes" id="UP001209540">
    <property type="component" value="Unassembled WGS sequence"/>
</dbReference>
<evidence type="ECO:0000313" key="2">
    <source>
        <dbReference type="EMBL" id="KAI9254527.1"/>
    </source>
</evidence>
<comment type="caution">
    <text evidence="2">The sequence shown here is derived from an EMBL/GenBank/DDBJ whole genome shotgun (WGS) entry which is preliminary data.</text>
</comment>
<feature type="region of interest" description="Disordered" evidence="1">
    <location>
        <begin position="192"/>
        <end position="221"/>
    </location>
</feature>
<feature type="compositionally biased region" description="Low complexity" evidence="1">
    <location>
        <begin position="197"/>
        <end position="221"/>
    </location>
</feature>
<reference evidence="2" key="1">
    <citation type="journal article" date="2022" name="IScience">
        <title>Evolution of zygomycete secretomes and the origins of terrestrial fungal ecologies.</title>
        <authorList>
            <person name="Chang Y."/>
            <person name="Wang Y."/>
            <person name="Mondo S."/>
            <person name="Ahrendt S."/>
            <person name="Andreopoulos W."/>
            <person name="Barry K."/>
            <person name="Beard J."/>
            <person name="Benny G.L."/>
            <person name="Blankenship S."/>
            <person name="Bonito G."/>
            <person name="Cuomo C."/>
            <person name="Desiro A."/>
            <person name="Gervers K.A."/>
            <person name="Hundley H."/>
            <person name="Kuo A."/>
            <person name="LaButti K."/>
            <person name="Lang B.F."/>
            <person name="Lipzen A."/>
            <person name="O'Donnell K."/>
            <person name="Pangilinan J."/>
            <person name="Reynolds N."/>
            <person name="Sandor L."/>
            <person name="Smith M.E."/>
            <person name="Tsang A."/>
            <person name="Grigoriev I.V."/>
            <person name="Stajich J.E."/>
            <person name="Spatafora J.W."/>
        </authorList>
    </citation>
    <scope>NUCLEOTIDE SEQUENCE</scope>
    <source>
        <strain evidence="2">RSA 2281</strain>
    </source>
</reference>
<evidence type="ECO:0000256" key="1">
    <source>
        <dbReference type="SAM" id="MobiDB-lite"/>
    </source>
</evidence>
<gene>
    <name evidence="2" type="ORF">BDA99DRAFT_540282</name>
</gene>
<evidence type="ECO:0000313" key="3">
    <source>
        <dbReference type="Proteomes" id="UP001209540"/>
    </source>
</evidence>
<feature type="compositionally biased region" description="Acidic residues" evidence="1">
    <location>
        <begin position="38"/>
        <end position="54"/>
    </location>
</feature>
<keyword evidence="3" id="KW-1185">Reference proteome</keyword>
<name>A0AAD5PBA1_9FUNG</name>
<dbReference type="AlphaFoldDB" id="A0AAD5PBA1"/>
<protein>
    <submittedName>
        <fullName evidence="2">Uncharacterized protein</fullName>
    </submittedName>
</protein>
<feature type="region of interest" description="Disordered" evidence="1">
    <location>
        <begin position="27"/>
        <end position="54"/>
    </location>
</feature>
<organism evidence="2 3">
    <name type="scientific">Phascolomyces articulosus</name>
    <dbReference type="NCBI Taxonomy" id="60185"/>
    <lineage>
        <taxon>Eukaryota</taxon>
        <taxon>Fungi</taxon>
        <taxon>Fungi incertae sedis</taxon>
        <taxon>Mucoromycota</taxon>
        <taxon>Mucoromycotina</taxon>
        <taxon>Mucoromycetes</taxon>
        <taxon>Mucorales</taxon>
        <taxon>Lichtheimiaceae</taxon>
        <taxon>Phascolomyces</taxon>
    </lineage>
</organism>